<dbReference type="Gene3D" id="3.30.497.10">
    <property type="entry name" value="Antithrombin, subunit I, domain 2"/>
    <property type="match status" value="1"/>
</dbReference>
<dbReference type="InterPro" id="IPR042178">
    <property type="entry name" value="Serpin_sf_1"/>
</dbReference>
<dbReference type="InterPro" id="IPR023796">
    <property type="entry name" value="Serpin_dom"/>
</dbReference>
<dbReference type="GO" id="GO:0005615">
    <property type="term" value="C:extracellular space"/>
    <property type="evidence" value="ECO:0007669"/>
    <property type="project" value="InterPro"/>
</dbReference>
<evidence type="ECO:0000313" key="6">
    <source>
        <dbReference type="Proteomes" id="UP001374579"/>
    </source>
</evidence>
<dbReference type="SMART" id="SM00093">
    <property type="entry name" value="SERPIN"/>
    <property type="match status" value="1"/>
</dbReference>
<dbReference type="PANTHER" id="PTHR11461:SF211">
    <property type="entry name" value="GH10112P-RELATED"/>
    <property type="match status" value="1"/>
</dbReference>
<evidence type="ECO:0000256" key="3">
    <source>
        <dbReference type="SAM" id="SignalP"/>
    </source>
</evidence>
<evidence type="ECO:0000313" key="5">
    <source>
        <dbReference type="EMBL" id="KAK7090467.1"/>
    </source>
</evidence>
<comment type="caution">
    <text evidence="5">The sequence shown here is derived from an EMBL/GenBank/DDBJ whole genome shotgun (WGS) entry which is preliminary data.</text>
</comment>
<gene>
    <name evidence="5" type="ORF">V1264_010260</name>
</gene>
<feature type="signal peptide" evidence="3">
    <location>
        <begin position="1"/>
        <end position="22"/>
    </location>
</feature>
<name>A0AAN9G0N7_9CAEN</name>
<comment type="similarity">
    <text evidence="1 2">Belongs to the serpin family.</text>
</comment>
<evidence type="ECO:0000256" key="1">
    <source>
        <dbReference type="ARBA" id="ARBA00009500"/>
    </source>
</evidence>
<dbReference type="SUPFAM" id="SSF56574">
    <property type="entry name" value="Serpins"/>
    <property type="match status" value="1"/>
</dbReference>
<organism evidence="5 6">
    <name type="scientific">Littorina saxatilis</name>
    <dbReference type="NCBI Taxonomy" id="31220"/>
    <lineage>
        <taxon>Eukaryota</taxon>
        <taxon>Metazoa</taxon>
        <taxon>Spiralia</taxon>
        <taxon>Lophotrochozoa</taxon>
        <taxon>Mollusca</taxon>
        <taxon>Gastropoda</taxon>
        <taxon>Caenogastropoda</taxon>
        <taxon>Littorinimorpha</taxon>
        <taxon>Littorinoidea</taxon>
        <taxon>Littorinidae</taxon>
        <taxon>Littorina</taxon>
    </lineage>
</organism>
<dbReference type="EMBL" id="JBAMIC010000024">
    <property type="protein sequence ID" value="KAK7090467.1"/>
    <property type="molecule type" value="Genomic_DNA"/>
</dbReference>
<dbReference type="Proteomes" id="UP001374579">
    <property type="component" value="Unassembled WGS sequence"/>
</dbReference>
<dbReference type="Gene3D" id="2.30.39.10">
    <property type="entry name" value="Alpha-1-antitrypsin, domain 1"/>
    <property type="match status" value="1"/>
</dbReference>
<evidence type="ECO:0000259" key="4">
    <source>
        <dbReference type="SMART" id="SM00093"/>
    </source>
</evidence>
<dbReference type="GO" id="GO:0004867">
    <property type="term" value="F:serine-type endopeptidase inhibitor activity"/>
    <property type="evidence" value="ECO:0007669"/>
    <property type="project" value="InterPro"/>
</dbReference>
<evidence type="ECO:0000256" key="2">
    <source>
        <dbReference type="RuleBase" id="RU000411"/>
    </source>
</evidence>
<feature type="chain" id="PRO_5043032809" description="Serpin domain-containing protein" evidence="3">
    <location>
        <begin position="23"/>
        <end position="412"/>
    </location>
</feature>
<dbReference type="AlphaFoldDB" id="A0AAN9G0N7"/>
<reference evidence="5 6" key="1">
    <citation type="submission" date="2024-02" db="EMBL/GenBank/DDBJ databases">
        <title>Chromosome-scale genome assembly of the rough periwinkle Littorina saxatilis.</title>
        <authorList>
            <person name="De Jode A."/>
            <person name="Faria R."/>
            <person name="Formenti G."/>
            <person name="Sims Y."/>
            <person name="Smith T.P."/>
            <person name="Tracey A."/>
            <person name="Wood J.M.D."/>
            <person name="Zagrodzka Z.B."/>
            <person name="Johannesson K."/>
            <person name="Butlin R.K."/>
            <person name="Leder E.H."/>
        </authorList>
    </citation>
    <scope>NUCLEOTIDE SEQUENCE [LARGE SCALE GENOMIC DNA]</scope>
    <source>
        <strain evidence="5">Snail1</strain>
        <tissue evidence="5">Muscle</tissue>
    </source>
</reference>
<dbReference type="InterPro" id="IPR036186">
    <property type="entry name" value="Serpin_sf"/>
</dbReference>
<proteinExistence type="inferred from homology"/>
<dbReference type="Pfam" id="PF00079">
    <property type="entry name" value="Serpin"/>
    <property type="match status" value="1"/>
</dbReference>
<protein>
    <recommendedName>
        <fullName evidence="4">Serpin domain-containing protein</fullName>
    </recommendedName>
</protein>
<dbReference type="InterPro" id="IPR000215">
    <property type="entry name" value="Serpin_fam"/>
</dbReference>
<keyword evidence="3" id="KW-0732">Signal</keyword>
<keyword evidence="6" id="KW-1185">Reference proteome</keyword>
<accession>A0AAN9G0N7</accession>
<sequence length="412" mass="46719">MEYHRLVWVLFVFVLFMHDGWGQTDRRQRQREKQQRRLAELSRATTSFGVSLYRQLASRNQENIVFSPLSIYTALSMTMLGTYGETKNQLKRVLSLRPRQGVHRALNAVFASFPRSPAANVTLRLANAVYYDDADVVLHDGFTRGLRRHYGAYPKAFERPNPETPINDWVLRQTGGKIEDFLNPGDITSDTVIMLLNAVFFQGTWKDIFDERYTREGDFTTTSGDVVSVPMMSRDGSYSVKAVGDGIPARVLELPYGSDDRFAMFILLPDEANGLRELEGRLSSQVLEEAVTNMPEQYRYQVRMPKFNMRTKMLLKDTLEAMGLTRFFKDADLTRMVRQSNRGPLSVDSVIHEAVLEVDEKGTRAAAVTAIGVSAVSLPPQFAVTHPFLIVLRDKKASINLFMARVNDPSSE</sequence>
<dbReference type="PANTHER" id="PTHR11461">
    <property type="entry name" value="SERINE PROTEASE INHIBITOR, SERPIN"/>
    <property type="match status" value="1"/>
</dbReference>
<dbReference type="CDD" id="cd00172">
    <property type="entry name" value="serpin"/>
    <property type="match status" value="1"/>
</dbReference>
<feature type="domain" description="Serpin" evidence="4">
    <location>
        <begin position="50"/>
        <end position="409"/>
    </location>
</feature>
<dbReference type="InterPro" id="IPR042185">
    <property type="entry name" value="Serpin_sf_2"/>
</dbReference>